<dbReference type="Proteomes" id="UP001317532">
    <property type="component" value="Chromosome"/>
</dbReference>
<evidence type="ECO:0000259" key="2">
    <source>
        <dbReference type="PROSITE" id="PS51903"/>
    </source>
</evidence>
<gene>
    <name evidence="3" type="ORF">WPS_25910</name>
</gene>
<dbReference type="Gene3D" id="1.10.1780.10">
    <property type="entry name" value="Clp, N-terminal domain"/>
    <property type="match status" value="1"/>
</dbReference>
<keyword evidence="1" id="KW-0677">Repeat</keyword>
<evidence type="ECO:0000313" key="4">
    <source>
        <dbReference type="Proteomes" id="UP001317532"/>
    </source>
</evidence>
<keyword evidence="4" id="KW-1185">Reference proteome</keyword>
<dbReference type="PROSITE" id="PS51903">
    <property type="entry name" value="CLP_R"/>
    <property type="match status" value="1"/>
</dbReference>
<dbReference type="InterPro" id="IPR004176">
    <property type="entry name" value="Clp_R_N"/>
</dbReference>
<dbReference type="EMBL" id="AP025523">
    <property type="protein sequence ID" value="BDE07315.1"/>
    <property type="molecule type" value="Genomic_DNA"/>
</dbReference>
<dbReference type="KEGG" id="vab:WPS_25910"/>
<accession>A0AAN1XYL5</accession>
<reference evidence="3 4" key="1">
    <citation type="journal article" date="2022" name="ISME Commun">
        <title>Vulcanimicrobium alpinus gen. nov. sp. nov., the first cultivated representative of the candidate phylum 'Eremiobacterota', is a metabolically versatile aerobic anoxygenic phototroph.</title>
        <authorList>
            <person name="Yabe S."/>
            <person name="Muto K."/>
            <person name="Abe K."/>
            <person name="Yokota A."/>
            <person name="Staudigel H."/>
            <person name="Tebo B.M."/>
        </authorList>
    </citation>
    <scope>NUCLEOTIDE SEQUENCE [LARGE SCALE GENOMIC DNA]</scope>
    <source>
        <strain evidence="3 4">WC8-2</strain>
    </source>
</reference>
<sequence>MSMWEPFTERARHAIVRAQEVAQMFGSPGIGTQHILFGLADSDDELGALLSRSIDRSALKERLGAAGQAPTTEMVFSGESKHAIERAFVHARAHNDRFIDTTHISLGILDAEMPDLVPGVGRDALEEAIATIARTVRESDNPPAAATHGGAWRLSDGGDGDAAFAEALLRTLAVQHQLPPGTRVQVSVVRPDDHQRSYTFERREETP</sequence>
<evidence type="ECO:0000256" key="1">
    <source>
        <dbReference type="PROSITE-ProRule" id="PRU01251"/>
    </source>
</evidence>
<evidence type="ECO:0000313" key="3">
    <source>
        <dbReference type="EMBL" id="BDE07315.1"/>
    </source>
</evidence>
<dbReference type="InterPro" id="IPR036628">
    <property type="entry name" value="Clp_N_dom_sf"/>
</dbReference>
<feature type="domain" description="Clp R" evidence="2">
    <location>
        <begin position="1"/>
        <end position="150"/>
    </location>
</feature>
<name>A0AAN1XYL5_UNVUL</name>
<organism evidence="3 4">
    <name type="scientific">Vulcanimicrobium alpinum</name>
    <dbReference type="NCBI Taxonomy" id="3016050"/>
    <lineage>
        <taxon>Bacteria</taxon>
        <taxon>Bacillati</taxon>
        <taxon>Vulcanimicrobiota</taxon>
        <taxon>Vulcanimicrobiia</taxon>
        <taxon>Vulcanimicrobiales</taxon>
        <taxon>Vulcanimicrobiaceae</taxon>
        <taxon>Vulcanimicrobium</taxon>
    </lineage>
</organism>
<protein>
    <recommendedName>
        <fullName evidence="2">Clp R domain-containing protein</fullName>
    </recommendedName>
</protein>
<dbReference type="RefSeq" id="WP_317994916.1">
    <property type="nucleotide sequence ID" value="NZ_AP025523.1"/>
</dbReference>
<dbReference type="Pfam" id="PF02861">
    <property type="entry name" value="Clp_N"/>
    <property type="match status" value="1"/>
</dbReference>
<dbReference type="AlphaFoldDB" id="A0AAN1XYL5"/>
<proteinExistence type="predicted"/>
<dbReference type="SUPFAM" id="SSF81923">
    <property type="entry name" value="Double Clp-N motif"/>
    <property type="match status" value="1"/>
</dbReference>